<dbReference type="PRINTS" id="PR01339">
    <property type="entry name" value="TYPE3OMOPROT"/>
</dbReference>
<evidence type="ECO:0000313" key="7">
    <source>
        <dbReference type="Proteomes" id="UP000187012"/>
    </source>
</evidence>
<dbReference type="PANTHER" id="PTHR30034">
    <property type="entry name" value="FLAGELLAR MOTOR SWITCH PROTEIN FLIM"/>
    <property type="match status" value="1"/>
</dbReference>
<comment type="similarity">
    <text evidence="1">Belongs to the FliN/MopA/SpaO family.</text>
</comment>
<name>A0A1N7SC33_9BURK</name>
<dbReference type="InterPro" id="IPR013385">
    <property type="entry name" value="T3SS_SpaO/YscQ/SpaO"/>
</dbReference>
<evidence type="ECO:0000256" key="3">
    <source>
        <dbReference type="ARBA" id="ARBA00023026"/>
    </source>
</evidence>
<dbReference type="GO" id="GO:0071978">
    <property type="term" value="P:bacterial-type flagellum-dependent swarming motility"/>
    <property type="evidence" value="ECO:0007669"/>
    <property type="project" value="TreeGrafter"/>
</dbReference>
<reference evidence="6 7" key="1">
    <citation type="submission" date="2016-12" db="EMBL/GenBank/DDBJ databases">
        <authorList>
            <person name="Song W.-J."/>
            <person name="Kurnit D.M."/>
        </authorList>
    </citation>
    <scope>NUCLEOTIDE SEQUENCE [LARGE SCALE GENOMIC DNA]</scope>
    <source>
        <strain evidence="6 7">STM7296</strain>
    </source>
</reference>
<dbReference type="InterPro" id="IPR036429">
    <property type="entry name" value="SpoA-like_sf"/>
</dbReference>
<evidence type="ECO:0000313" key="6">
    <source>
        <dbReference type="EMBL" id="SIT44975.1"/>
    </source>
</evidence>
<keyword evidence="7" id="KW-1185">Reference proteome</keyword>
<dbReference type="NCBIfam" id="TIGR02551">
    <property type="entry name" value="SpaO_YscQ"/>
    <property type="match status" value="1"/>
</dbReference>
<proteinExistence type="inferred from homology"/>
<dbReference type="Gene3D" id="2.30.330.10">
    <property type="entry name" value="SpoA-like"/>
    <property type="match status" value="1"/>
</dbReference>
<organism evidence="6 7">
    <name type="scientific">Paraburkholderia ribeironis</name>
    <dbReference type="NCBI Taxonomy" id="1247936"/>
    <lineage>
        <taxon>Bacteria</taxon>
        <taxon>Pseudomonadati</taxon>
        <taxon>Pseudomonadota</taxon>
        <taxon>Betaproteobacteria</taxon>
        <taxon>Burkholderiales</taxon>
        <taxon>Burkholderiaceae</taxon>
        <taxon>Paraburkholderia</taxon>
    </lineage>
</organism>
<dbReference type="Pfam" id="PF26304">
    <property type="entry name" value="FliMN_C_rel"/>
    <property type="match status" value="1"/>
</dbReference>
<dbReference type="InterPro" id="IPR058805">
    <property type="entry name" value="SpaO_FliMN_C_rel"/>
</dbReference>
<evidence type="ECO:0000259" key="5">
    <source>
        <dbReference type="Pfam" id="PF26304"/>
    </source>
</evidence>
<feature type="domain" description="SpaO FliM/N C-terminal related" evidence="5">
    <location>
        <begin position="154"/>
        <end position="214"/>
    </location>
</feature>
<dbReference type="OrthoDB" id="8596370at2"/>
<dbReference type="GO" id="GO:0050918">
    <property type="term" value="P:positive chemotaxis"/>
    <property type="evidence" value="ECO:0007669"/>
    <property type="project" value="TreeGrafter"/>
</dbReference>
<protein>
    <recommendedName>
        <fullName evidence="2">Surface presentation of antigens protein SpaO</fullName>
    </recommendedName>
</protein>
<accession>A0A1N7SC33</accession>
<dbReference type="InterPro" id="IPR003283">
    <property type="entry name" value="T3SS_OMP_SpaO"/>
</dbReference>
<evidence type="ECO:0000259" key="4">
    <source>
        <dbReference type="Pfam" id="PF01052"/>
    </source>
</evidence>
<keyword evidence="3" id="KW-0843">Virulence</keyword>
<sequence>MSQPLKLRILRTEDLQLYMSMRALQCAGRVAALRTAAPPRGYASLRATHNGHEYEGWIDLVTLARTRYPGLDQLAWCAIDERYLLELFGSTELINALCAPEGGWSEVRLTGVVREALPEQTLLCLDDAGRAKALFRTFPYPLPEHASHAAAHVDALPLSARFCIGATYVPLNLLRSVDVGDVLIVQCASNLFYVGGEQLAGFNYEGVDIMLNESFEPLEDMDTESVGVVVRGTDAKPFSVDAVRVRVDFMLDERKMTVAEIARLHPGALMPLRSNAVTQIAMRANGHLFGTGELVQVGEQLAVEIMTLLSASPEPCRGE</sequence>
<dbReference type="STRING" id="1247936.BN2475_510047"/>
<dbReference type="Proteomes" id="UP000187012">
    <property type="component" value="Unassembled WGS sequence"/>
</dbReference>
<dbReference type="InterPro" id="IPR001543">
    <property type="entry name" value="FliN-like_C"/>
</dbReference>
<dbReference type="PANTHER" id="PTHR30034:SF5">
    <property type="entry name" value="SECRETION SYSTEM APPARATUS PROTEIN SSAQ"/>
    <property type="match status" value="1"/>
</dbReference>
<dbReference type="SUPFAM" id="SSF101801">
    <property type="entry name" value="Surface presentation of antigens (SPOA)"/>
    <property type="match status" value="1"/>
</dbReference>
<dbReference type="GO" id="GO:0030254">
    <property type="term" value="P:protein secretion by the type III secretion system"/>
    <property type="evidence" value="ECO:0007669"/>
    <property type="project" value="InterPro"/>
</dbReference>
<dbReference type="AlphaFoldDB" id="A0A1N7SC33"/>
<dbReference type="RefSeq" id="WP_094781767.1">
    <property type="nucleotide sequence ID" value="NZ_CYGX02000051.1"/>
</dbReference>
<dbReference type="EMBL" id="CYGX02000051">
    <property type="protein sequence ID" value="SIT44975.1"/>
    <property type="molecule type" value="Genomic_DNA"/>
</dbReference>
<feature type="domain" description="Flagellar motor switch protein FliN-like C-terminal" evidence="4">
    <location>
        <begin position="240"/>
        <end position="308"/>
    </location>
</feature>
<gene>
    <name evidence="6" type="ORF">BN2475_510047</name>
</gene>
<evidence type="ECO:0000256" key="2">
    <source>
        <dbReference type="ARBA" id="ARBA00021925"/>
    </source>
</evidence>
<dbReference type="Pfam" id="PF01052">
    <property type="entry name" value="FliMN_C"/>
    <property type="match status" value="1"/>
</dbReference>
<evidence type="ECO:0000256" key="1">
    <source>
        <dbReference type="ARBA" id="ARBA00009226"/>
    </source>
</evidence>